<protein>
    <submittedName>
        <fullName evidence="1">Uncharacterized protein</fullName>
    </submittedName>
</protein>
<dbReference type="Proteomes" id="UP000694429">
    <property type="component" value="Chromosome 27"/>
</dbReference>
<dbReference type="AlphaFoldDB" id="A0A8C0PF40"/>
<dbReference type="Ensembl" id="ENSCAFT00030046551.1">
    <property type="protein sequence ID" value="ENSCAFP00030040689.1"/>
    <property type="gene ID" value="ENSCAFG00030025220.1"/>
</dbReference>
<evidence type="ECO:0000313" key="2">
    <source>
        <dbReference type="Proteomes" id="UP000694429"/>
    </source>
</evidence>
<sequence>QKFYTVGGMKKGVAGMLTRLPYQKRHIGNLDNLKVNSRSVTDSMTFGTKSYNQNFIIFLNKIQTTIIGFFFWEGRHFLFYFFAIFDQRDPDILPDARIWLFGFNLYFSQHSSLCTGSISKRIGFQDCAQMGFLVLFIMPRLISSVTMKIPGNMTLAQPASTMAYSIQPYDSSIL</sequence>
<proteinExistence type="predicted"/>
<name>A0A8C0PF40_CANLF</name>
<reference evidence="1" key="1">
    <citation type="submission" date="2019-03" db="EMBL/GenBank/DDBJ databases">
        <authorList>
            <person name="Warren W.C."/>
            <person name="Johnson G.S."/>
        </authorList>
    </citation>
    <scope>NUCLEOTIDE SEQUENCE [LARGE SCALE GENOMIC DNA]</scope>
    <source>
        <strain evidence="1">Basenji</strain>
    </source>
</reference>
<evidence type="ECO:0000313" key="1">
    <source>
        <dbReference type="Ensembl" id="ENSCAFP00030040689.1"/>
    </source>
</evidence>
<accession>A0A8C0PF40</accession>
<organism evidence="1 2">
    <name type="scientific">Canis lupus familiaris</name>
    <name type="common">Dog</name>
    <name type="synonym">Canis familiaris</name>
    <dbReference type="NCBI Taxonomy" id="9615"/>
    <lineage>
        <taxon>Eukaryota</taxon>
        <taxon>Metazoa</taxon>
        <taxon>Chordata</taxon>
        <taxon>Craniata</taxon>
        <taxon>Vertebrata</taxon>
        <taxon>Euteleostomi</taxon>
        <taxon>Mammalia</taxon>
        <taxon>Eutheria</taxon>
        <taxon>Laurasiatheria</taxon>
        <taxon>Carnivora</taxon>
        <taxon>Caniformia</taxon>
        <taxon>Canidae</taxon>
        <taxon>Canis</taxon>
    </lineage>
</organism>
<reference evidence="1" key="2">
    <citation type="submission" date="2025-08" db="UniProtKB">
        <authorList>
            <consortium name="Ensembl"/>
        </authorList>
    </citation>
    <scope>IDENTIFICATION</scope>
</reference>